<dbReference type="GO" id="GO:0005975">
    <property type="term" value="P:carbohydrate metabolic process"/>
    <property type="evidence" value="ECO:0007669"/>
    <property type="project" value="InterPro"/>
</dbReference>
<dbReference type="EMBL" id="FQUA01000010">
    <property type="protein sequence ID" value="SHE92351.1"/>
    <property type="molecule type" value="Genomic_DNA"/>
</dbReference>
<reference evidence="5" key="4">
    <citation type="submission" date="2016-11" db="EMBL/GenBank/DDBJ databases">
        <authorList>
            <person name="Jaros S."/>
            <person name="Januszkiewicz K."/>
            <person name="Wedrychowicz H."/>
        </authorList>
    </citation>
    <scope>NUCLEOTIDE SEQUENCE [LARGE SCALE GENOMIC DNA]</scope>
    <source>
        <strain evidence="5">DSM 1682</strain>
    </source>
</reference>
<sequence>MENILKEKVKGEGNTRGIASYCTANALVIEALLYHAKETQQPVLIEATANQVNQYGGYTGMTPQNFADFVFHIADQMDCSRNLIYLGGDHLGPLTFRNLPEEEAMEKAKVLVREYVKAGFTKIHLDTSMKLESDAKNQPLSTKIVAKRGAALYQVCMETLSQIDSKVQPVFIIGSEVPIPGGATEAEEGISVTKVIDFIDTVETYQRVFDEYGLLDTWENIVAVVVQPGVEFGDSQVFPYDRDEAKDLCDSLKAYPSLVFEGHSTDYQTKENLREMVEDGVAILKVGPALTFRLREALFSLSFMEKELIPREKCACFIEVLEEVMLAQPENWIHHYHGTDEEIALARKYSYSDRCRYYLSNAQVQKAIDQLFHNFDKITIPLNLMHQYMPNQYEKVIRGELKNEARLLVYDAVLEVVATYEYAIKR</sequence>
<dbReference type="KEGG" id="cpro:CPRO_09920"/>
<dbReference type="EMBL" id="CP014223">
    <property type="protein sequence ID" value="AMJ40587.1"/>
    <property type="molecule type" value="Genomic_DNA"/>
</dbReference>
<dbReference type="AlphaFoldDB" id="A0A0X1U6L6"/>
<dbReference type="SUPFAM" id="SSF51569">
    <property type="entry name" value="Aldolase"/>
    <property type="match status" value="1"/>
</dbReference>
<organism evidence="3 5">
    <name type="scientific">Anaerotignum propionicum DSM 1682</name>
    <dbReference type="NCBI Taxonomy" id="991789"/>
    <lineage>
        <taxon>Bacteria</taxon>
        <taxon>Bacillati</taxon>
        <taxon>Bacillota</taxon>
        <taxon>Clostridia</taxon>
        <taxon>Lachnospirales</taxon>
        <taxon>Anaerotignaceae</taxon>
        <taxon>Anaerotignum</taxon>
    </lineage>
</organism>
<comment type="pathway">
    <text evidence="1">Carbohydrate metabolism.</text>
</comment>
<dbReference type="PANTHER" id="PTHR32502">
    <property type="entry name" value="N-ACETYLGALACTOSAMINE PERMEASE II COMPONENT-RELATED"/>
    <property type="match status" value="1"/>
</dbReference>
<dbReference type="Gene3D" id="3.20.20.70">
    <property type="entry name" value="Aldolase class I"/>
    <property type="match status" value="1"/>
</dbReference>
<gene>
    <name evidence="2" type="primary">kbaZ</name>
    <name evidence="2" type="ORF">CPRO_09920</name>
    <name evidence="3" type="ORF">SAMN02745151_02237</name>
</gene>
<reference evidence="4" key="2">
    <citation type="submission" date="2016-01" db="EMBL/GenBank/DDBJ databases">
        <authorList>
            <person name="Poehlein A."/>
            <person name="Schlien K."/>
            <person name="Gottschalk G."/>
            <person name="Buckel W."/>
            <person name="Daniel R."/>
        </authorList>
    </citation>
    <scope>NUCLEOTIDE SEQUENCE [LARGE SCALE GENOMIC DNA]</scope>
    <source>
        <strain evidence="4">X2</strain>
    </source>
</reference>
<dbReference type="PIRSF" id="PIRSF009264">
    <property type="entry name" value="TagBP_ald_AgaZ"/>
    <property type="match status" value="1"/>
</dbReference>
<evidence type="ECO:0000313" key="5">
    <source>
        <dbReference type="Proteomes" id="UP000184204"/>
    </source>
</evidence>
<dbReference type="GO" id="GO:0009401">
    <property type="term" value="P:phosphoenolpyruvate-dependent sugar phosphotransferase system"/>
    <property type="evidence" value="ECO:0007669"/>
    <property type="project" value="TreeGrafter"/>
</dbReference>
<dbReference type="OrthoDB" id="1672942at2"/>
<dbReference type="InterPro" id="IPR013785">
    <property type="entry name" value="Aldolase_TIM"/>
</dbReference>
<keyword evidence="4" id="KW-1185">Reference proteome</keyword>
<name>A0A0X1U6L6_ANAPI</name>
<evidence type="ECO:0000313" key="3">
    <source>
        <dbReference type="EMBL" id="SHE92351.1"/>
    </source>
</evidence>
<accession>A0A0X1U6L6</accession>
<evidence type="ECO:0000256" key="1">
    <source>
        <dbReference type="ARBA" id="ARBA00005007"/>
    </source>
</evidence>
<evidence type="ECO:0000313" key="4">
    <source>
        <dbReference type="Proteomes" id="UP000068026"/>
    </source>
</evidence>
<dbReference type="InterPro" id="IPR050303">
    <property type="entry name" value="GatZ_KbaZ_carbometab"/>
</dbReference>
<dbReference type="Proteomes" id="UP000184204">
    <property type="component" value="Unassembled WGS sequence"/>
</dbReference>
<dbReference type="Gene3D" id="1.10.400.20">
    <property type="entry name" value="putative tagatose 6-phosphate kinase domain like"/>
    <property type="match status" value="1"/>
</dbReference>
<dbReference type="PANTHER" id="PTHR32502:SF2">
    <property type="entry name" value="D-TAGATOSE-1,6-BISPHOSPHATE ALDOLASE SUBUNIT KBAZ"/>
    <property type="match status" value="1"/>
</dbReference>
<reference evidence="3" key="3">
    <citation type="submission" date="2016-11" db="EMBL/GenBank/DDBJ databases">
        <authorList>
            <person name="Varghese N."/>
            <person name="Submissions S."/>
        </authorList>
    </citation>
    <scope>NUCLEOTIDE SEQUENCE</scope>
    <source>
        <strain evidence="3">DSM 1682</strain>
    </source>
</reference>
<dbReference type="RefSeq" id="WP_066048502.1">
    <property type="nucleotide sequence ID" value="NZ_CP014223.1"/>
</dbReference>
<dbReference type="InterPro" id="IPR012062">
    <property type="entry name" value="GatZ/KbaZ-like"/>
</dbReference>
<evidence type="ECO:0000313" key="2">
    <source>
        <dbReference type="EMBL" id="AMJ40587.1"/>
    </source>
</evidence>
<dbReference type="Proteomes" id="UP000068026">
    <property type="component" value="Chromosome"/>
</dbReference>
<reference evidence="2 4" key="1">
    <citation type="journal article" date="2016" name="Genome Announc.">
        <title>Complete Genome Sequence of the Amino Acid-Fermenting Clostridium propionicum X2 (DSM 1682).</title>
        <authorList>
            <person name="Poehlein A."/>
            <person name="Schlien K."/>
            <person name="Chowdhury N.P."/>
            <person name="Gottschalk G."/>
            <person name="Buckel W."/>
            <person name="Daniel R."/>
        </authorList>
    </citation>
    <scope>NUCLEOTIDE SEQUENCE [LARGE SCALE GENOMIC DNA]</scope>
    <source>
        <strain evidence="2 4">X2</strain>
    </source>
</reference>
<proteinExistence type="predicted"/>
<protein>
    <submittedName>
        <fullName evidence="3">D-tagatose-1,6-bisphosphate aldolase subunit GatZ/KbaZ</fullName>
    </submittedName>
    <submittedName>
        <fullName evidence="2">D-tagatose-1,6-bisphosphate aldolase subunit KbaZ</fullName>
    </submittedName>
</protein>
<dbReference type="GO" id="GO:0005886">
    <property type="term" value="C:plasma membrane"/>
    <property type="evidence" value="ECO:0007669"/>
    <property type="project" value="TreeGrafter"/>
</dbReference>
<dbReference type="Pfam" id="PF08013">
    <property type="entry name" value="GatZ_KbaZ-like"/>
    <property type="match status" value="1"/>
</dbReference>